<evidence type="ECO:0000256" key="1">
    <source>
        <dbReference type="ARBA" id="ARBA00001946"/>
    </source>
</evidence>
<dbReference type="EMBL" id="FCOB02000018">
    <property type="protein sequence ID" value="SAK75613.1"/>
    <property type="molecule type" value="Genomic_DNA"/>
</dbReference>
<keyword evidence="3 5" id="KW-0460">Magnesium</keyword>
<comment type="cofactor">
    <cofactor evidence="1">
        <name>Mg(2+)</name>
        <dbReference type="ChEBI" id="CHEBI:18420"/>
    </cofactor>
</comment>
<dbReference type="GO" id="GO:0003824">
    <property type="term" value="F:catalytic activity"/>
    <property type="evidence" value="ECO:0007669"/>
    <property type="project" value="InterPro"/>
</dbReference>
<feature type="binding site" evidence="4">
    <location>
        <position position="118"/>
    </location>
    <ligand>
        <name>substrate</name>
    </ligand>
</feature>
<keyword evidence="2 5" id="KW-0479">Metal-binding</keyword>
<dbReference type="Pfam" id="PF03328">
    <property type="entry name" value="HpcH_HpaI"/>
    <property type="match status" value="1"/>
</dbReference>
<dbReference type="PANTHER" id="PTHR32308:SF10">
    <property type="entry name" value="CITRATE LYASE SUBUNIT BETA"/>
    <property type="match status" value="1"/>
</dbReference>
<dbReference type="Proteomes" id="UP000054978">
    <property type="component" value="Unassembled WGS sequence"/>
</dbReference>
<feature type="binding site" evidence="5">
    <location>
        <position position="118"/>
    </location>
    <ligand>
        <name>Mg(2+)</name>
        <dbReference type="ChEBI" id="CHEBI:18420"/>
    </ligand>
</feature>
<dbReference type="InterPro" id="IPR040442">
    <property type="entry name" value="Pyrv_kinase-like_dom_sf"/>
</dbReference>
<accession>A0A158BZX1</accession>
<sequence length="283" mass="30619">MPNPAQYRSFLFVPGNRPERFAKALDSGADAVIVDLEDAVAPASKDEARDAAAAWLSPERPVMIRVNACDTPWFERDAELGKLRGVAGIVLPKAESAADVIALVSRTKSRLPVFPLIESAKGMFNALEIAKAPFVQQLMFGTLDFCADMNMATDDDVLDPFRANLVMISKVAGIRPPIDGVTPAIDDEHALNAETLNGKRRGFAGKLCIHPRQVATVNACYAPSDSELAWAKRVLDAFSNAKGAAIAVDGKMVDRPVVLRAQTILEGVRARITQHRRSMRGGE</sequence>
<dbReference type="STRING" id="1777144.AWB83_03837"/>
<dbReference type="PIRSF" id="PIRSF015582">
    <property type="entry name" value="Cit_lyase_B"/>
    <property type="match status" value="1"/>
</dbReference>
<dbReference type="RefSeq" id="WP_087047235.1">
    <property type="nucleotide sequence ID" value="NZ_FCOB02000018.1"/>
</dbReference>
<dbReference type="SUPFAM" id="SSF51621">
    <property type="entry name" value="Phosphoenolpyruvate/pyruvate domain"/>
    <property type="match status" value="1"/>
</dbReference>
<feature type="domain" description="HpcH/HpaI aldolase/citrate lyase" evidence="6">
    <location>
        <begin position="8"/>
        <end position="211"/>
    </location>
</feature>
<evidence type="ECO:0000313" key="7">
    <source>
        <dbReference type="EMBL" id="SAK75613.1"/>
    </source>
</evidence>
<dbReference type="InterPro" id="IPR005000">
    <property type="entry name" value="Aldolase/citrate-lyase_domain"/>
</dbReference>
<feature type="binding site" evidence="4">
    <location>
        <position position="65"/>
    </location>
    <ligand>
        <name>substrate</name>
    </ligand>
</feature>
<evidence type="ECO:0000313" key="8">
    <source>
        <dbReference type="Proteomes" id="UP000054978"/>
    </source>
</evidence>
<dbReference type="GO" id="GO:0000287">
    <property type="term" value="F:magnesium ion binding"/>
    <property type="evidence" value="ECO:0007669"/>
    <property type="project" value="TreeGrafter"/>
</dbReference>
<organism evidence="7 8">
    <name type="scientific">Caballeronia ptereochthonis</name>
    <dbReference type="NCBI Taxonomy" id="1777144"/>
    <lineage>
        <taxon>Bacteria</taxon>
        <taxon>Pseudomonadati</taxon>
        <taxon>Pseudomonadota</taxon>
        <taxon>Betaproteobacteria</taxon>
        <taxon>Burkholderiales</taxon>
        <taxon>Burkholderiaceae</taxon>
        <taxon>Caballeronia</taxon>
    </lineage>
</organism>
<evidence type="ECO:0000256" key="3">
    <source>
        <dbReference type="ARBA" id="ARBA00022842"/>
    </source>
</evidence>
<keyword evidence="8" id="KW-1185">Reference proteome</keyword>
<dbReference type="Gene3D" id="3.20.20.60">
    <property type="entry name" value="Phosphoenolpyruvate-binding domains"/>
    <property type="match status" value="1"/>
</dbReference>
<feature type="binding site" evidence="5">
    <location>
        <position position="144"/>
    </location>
    <ligand>
        <name>Mg(2+)</name>
        <dbReference type="ChEBI" id="CHEBI:18420"/>
    </ligand>
</feature>
<dbReference type="AlphaFoldDB" id="A0A158BZX1"/>
<evidence type="ECO:0000256" key="4">
    <source>
        <dbReference type="PIRSR" id="PIRSR015582-1"/>
    </source>
</evidence>
<dbReference type="PANTHER" id="PTHR32308">
    <property type="entry name" value="LYASE BETA SUBUNIT, PUTATIVE (AFU_ORTHOLOGUE AFUA_4G13030)-RELATED"/>
    <property type="match status" value="1"/>
</dbReference>
<reference evidence="7" key="1">
    <citation type="submission" date="2016-01" db="EMBL/GenBank/DDBJ databases">
        <authorList>
            <person name="Peeters C."/>
        </authorList>
    </citation>
    <scope>NUCLEOTIDE SEQUENCE [LARGE SCALE GENOMIC DNA]</scope>
    <source>
        <strain evidence="7">LMG 29326</strain>
    </source>
</reference>
<comment type="caution">
    <text evidence="7">The sequence shown here is derived from an EMBL/GenBank/DDBJ whole genome shotgun (WGS) entry which is preliminary data.</text>
</comment>
<evidence type="ECO:0000256" key="5">
    <source>
        <dbReference type="PIRSR" id="PIRSR015582-2"/>
    </source>
</evidence>
<dbReference type="InterPro" id="IPR015813">
    <property type="entry name" value="Pyrv/PenolPyrv_kinase-like_dom"/>
</dbReference>
<proteinExistence type="predicted"/>
<dbReference type="GO" id="GO:0006107">
    <property type="term" value="P:oxaloacetate metabolic process"/>
    <property type="evidence" value="ECO:0007669"/>
    <property type="project" value="TreeGrafter"/>
</dbReference>
<gene>
    <name evidence="7" type="ORF">AWB83_03837</name>
</gene>
<evidence type="ECO:0000259" key="6">
    <source>
        <dbReference type="Pfam" id="PF03328"/>
    </source>
</evidence>
<protein>
    <submittedName>
        <fullName evidence="7">HpcH/HpaI aldolase</fullName>
    </submittedName>
</protein>
<evidence type="ECO:0000256" key="2">
    <source>
        <dbReference type="ARBA" id="ARBA00022723"/>
    </source>
</evidence>
<dbReference type="OrthoDB" id="348111at2"/>
<dbReference type="InterPro" id="IPR011206">
    <property type="entry name" value="Citrate_lyase_beta/mcl1/mcl2"/>
</dbReference>
<name>A0A158BZX1_9BURK</name>